<proteinExistence type="predicted"/>
<dbReference type="SUPFAM" id="SSF118310">
    <property type="entry name" value="AN1-like Zinc finger"/>
    <property type="match status" value="1"/>
</dbReference>
<sequence>MIELIERTCEHAECAATVMGYTARCNWCYRIWCPEHTEQDCHRCAQALRTEPYADSVVELRKIQEVVEAEELTKLLDKVKSREDVFVEQAQHLRPRHTCTLDVPPDYANLKASKWFAYCNVHFLIRFDDGVKWLLRVRQTRSHRLPSALTAPIIQSEVATLTVLKNGGVPVPAGFMPPHLVPGSSLEDATDLDYFFLEFMEGTPLSLPFSGYFSEIQLPDDQLADFIEEYAKTRIQLSNLRLPYTKLGCIFPSEDAISDIGPIVGLSCFMNPSQPHFMGPFSTFKDMMLAKIDAALRYSKINALQGSYTVDEYLWHLEMRELVAASKELGEAPTELYIKHDDSKGDELSVDSDGKIIGILDWEWAYVITKNDAFYTPHFFNRTFAYMKGSNALSHAEKMLIECYKRHSREDLAECVRKGKLYLRLERIGMYEPAFTKKGFREVFGDDMPKDINPPEDDDGWREYMIDRYKDDEDVKEVIARYGSN</sequence>
<dbReference type="GeneID" id="28966887"/>
<dbReference type="InterPro" id="IPR051678">
    <property type="entry name" value="AGP_Transferase"/>
</dbReference>
<accession>A0AAJ8MGN2</accession>
<name>A0AAJ8MGN2_9TREE</name>
<dbReference type="PANTHER" id="PTHR21310:SF15">
    <property type="entry name" value="AMINOGLYCOSIDE PHOSPHOTRANSFERASE DOMAIN-CONTAINING PROTEIN"/>
    <property type="match status" value="1"/>
</dbReference>
<evidence type="ECO:0000313" key="1">
    <source>
        <dbReference type="EMBL" id="WWC60593.1"/>
    </source>
</evidence>
<dbReference type="InterPro" id="IPR035896">
    <property type="entry name" value="AN1-like_Znf"/>
</dbReference>
<reference evidence="1" key="2">
    <citation type="submission" date="2024-02" db="EMBL/GenBank/DDBJ databases">
        <title>Comparative genomics of Cryptococcus and Kwoniella reveals pathogenesis evolution and contrasting modes of karyotype evolution via chromosome fusion or intercentromeric recombination.</title>
        <authorList>
            <person name="Coelho M.A."/>
            <person name="David-Palma M."/>
            <person name="Shea T."/>
            <person name="Bowers K."/>
            <person name="McGinley-Smith S."/>
            <person name="Mohammad A.W."/>
            <person name="Gnirke A."/>
            <person name="Yurkov A.M."/>
            <person name="Nowrousian M."/>
            <person name="Sun S."/>
            <person name="Cuomo C.A."/>
            <person name="Heitman J."/>
        </authorList>
    </citation>
    <scope>NUCLEOTIDE SEQUENCE</scope>
    <source>
        <strain evidence="1">CBS 10117</strain>
    </source>
</reference>
<dbReference type="EMBL" id="CP144532">
    <property type="protein sequence ID" value="WWC60593.1"/>
    <property type="molecule type" value="Genomic_DNA"/>
</dbReference>
<organism evidence="1 2">
    <name type="scientific">Kwoniella dejecticola CBS 10117</name>
    <dbReference type="NCBI Taxonomy" id="1296121"/>
    <lineage>
        <taxon>Eukaryota</taxon>
        <taxon>Fungi</taxon>
        <taxon>Dikarya</taxon>
        <taxon>Basidiomycota</taxon>
        <taxon>Agaricomycotina</taxon>
        <taxon>Tremellomycetes</taxon>
        <taxon>Tremellales</taxon>
        <taxon>Cryptococcaceae</taxon>
        <taxon>Kwoniella</taxon>
    </lineage>
</organism>
<dbReference type="InterPro" id="IPR011009">
    <property type="entry name" value="Kinase-like_dom_sf"/>
</dbReference>
<dbReference type="RefSeq" id="XP_018265006.2">
    <property type="nucleotide sequence ID" value="XM_018406512.2"/>
</dbReference>
<keyword evidence="2" id="KW-1185">Reference proteome</keyword>
<protein>
    <recommendedName>
        <fullName evidence="3">Aminoglycoside phosphotransferase domain-containing protein</fullName>
    </recommendedName>
</protein>
<dbReference type="SUPFAM" id="SSF56112">
    <property type="entry name" value="Protein kinase-like (PK-like)"/>
    <property type="match status" value="1"/>
</dbReference>
<dbReference type="KEGG" id="kdj:28966887"/>
<dbReference type="AlphaFoldDB" id="A0AAJ8MGN2"/>
<dbReference type="PANTHER" id="PTHR21310">
    <property type="entry name" value="AMINOGLYCOSIDE PHOSPHOTRANSFERASE-RELATED-RELATED"/>
    <property type="match status" value="1"/>
</dbReference>
<evidence type="ECO:0008006" key="3">
    <source>
        <dbReference type="Google" id="ProtNLM"/>
    </source>
</evidence>
<gene>
    <name evidence="1" type="ORF">I303_103167</name>
</gene>
<evidence type="ECO:0000313" key="2">
    <source>
        <dbReference type="Proteomes" id="UP000078595"/>
    </source>
</evidence>
<dbReference type="Proteomes" id="UP000078595">
    <property type="component" value="Chromosome 3"/>
</dbReference>
<reference evidence="1" key="1">
    <citation type="submission" date="2013-07" db="EMBL/GenBank/DDBJ databases">
        <authorList>
            <consortium name="The Broad Institute Genome Sequencing Platform"/>
            <person name="Cuomo C."/>
            <person name="Litvintseva A."/>
            <person name="Chen Y."/>
            <person name="Heitman J."/>
            <person name="Sun S."/>
            <person name="Springer D."/>
            <person name="Dromer F."/>
            <person name="Young S.K."/>
            <person name="Zeng Q."/>
            <person name="Gargeya S."/>
            <person name="Fitzgerald M."/>
            <person name="Abouelleil A."/>
            <person name="Alvarado L."/>
            <person name="Berlin A.M."/>
            <person name="Chapman S.B."/>
            <person name="Dewar J."/>
            <person name="Goldberg J."/>
            <person name="Griggs A."/>
            <person name="Gujja S."/>
            <person name="Hansen M."/>
            <person name="Howarth C."/>
            <person name="Imamovic A."/>
            <person name="Larimer J."/>
            <person name="McCowan C."/>
            <person name="Murphy C."/>
            <person name="Pearson M."/>
            <person name="Priest M."/>
            <person name="Roberts A."/>
            <person name="Saif S."/>
            <person name="Shea T."/>
            <person name="Sykes S."/>
            <person name="Wortman J."/>
            <person name="Nusbaum C."/>
            <person name="Birren B."/>
        </authorList>
    </citation>
    <scope>NUCLEOTIDE SEQUENCE</scope>
    <source>
        <strain evidence="1">CBS 10117</strain>
    </source>
</reference>